<keyword evidence="1" id="KW-0472">Membrane</keyword>
<evidence type="ECO:0000313" key="2">
    <source>
        <dbReference type="EMBL" id="MFC7337247.1"/>
    </source>
</evidence>
<protein>
    <submittedName>
        <fullName evidence="2">DUF3147 family protein</fullName>
    </submittedName>
</protein>
<evidence type="ECO:0000313" key="3">
    <source>
        <dbReference type="Proteomes" id="UP001596472"/>
    </source>
</evidence>
<accession>A0ABW2L6W5</accession>
<keyword evidence="1" id="KW-1133">Transmembrane helix</keyword>
<organism evidence="2 3">
    <name type="scientific">Haloferula chungangensis</name>
    <dbReference type="NCBI Taxonomy" id="1048331"/>
    <lineage>
        <taxon>Bacteria</taxon>
        <taxon>Pseudomonadati</taxon>
        <taxon>Verrucomicrobiota</taxon>
        <taxon>Verrucomicrobiia</taxon>
        <taxon>Verrucomicrobiales</taxon>
        <taxon>Verrucomicrobiaceae</taxon>
        <taxon>Haloferula</taxon>
    </lineage>
</organism>
<dbReference type="EMBL" id="JBHTBS010000003">
    <property type="protein sequence ID" value="MFC7337247.1"/>
    <property type="molecule type" value="Genomic_DNA"/>
</dbReference>
<dbReference type="RefSeq" id="WP_379711369.1">
    <property type="nucleotide sequence ID" value="NZ_JBHTBS010000003.1"/>
</dbReference>
<dbReference type="Proteomes" id="UP001596472">
    <property type="component" value="Unassembled WGS sequence"/>
</dbReference>
<feature type="transmembrane region" description="Helical" evidence="1">
    <location>
        <begin position="92"/>
        <end position="109"/>
    </location>
</feature>
<keyword evidence="1" id="KW-0812">Transmembrane</keyword>
<name>A0ABW2L6W5_9BACT</name>
<comment type="caution">
    <text evidence="2">The sequence shown here is derived from an EMBL/GenBank/DDBJ whole genome shotgun (WGS) entry which is preliminary data.</text>
</comment>
<feature type="transmembrane region" description="Helical" evidence="1">
    <location>
        <begin position="115"/>
        <end position="137"/>
    </location>
</feature>
<feature type="transmembrane region" description="Helical" evidence="1">
    <location>
        <begin position="55"/>
        <end position="72"/>
    </location>
</feature>
<keyword evidence="3" id="KW-1185">Reference proteome</keyword>
<proteinExistence type="predicted"/>
<reference evidence="3" key="1">
    <citation type="journal article" date="2019" name="Int. J. Syst. Evol. Microbiol.">
        <title>The Global Catalogue of Microorganisms (GCM) 10K type strain sequencing project: providing services to taxonomists for standard genome sequencing and annotation.</title>
        <authorList>
            <consortium name="The Broad Institute Genomics Platform"/>
            <consortium name="The Broad Institute Genome Sequencing Center for Infectious Disease"/>
            <person name="Wu L."/>
            <person name="Ma J."/>
        </authorList>
    </citation>
    <scope>NUCLEOTIDE SEQUENCE [LARGE SCALE GENOMIC DNA]</scope>
    <source>
        <strain evidence="3">CGMCC 4.1467</strain>
    </source>
</reference>
<gene>
    <name evidence="2" type="ORF">ACFQY0_08670</name>
</gene>
<sequence>MNELYPLSSGLASRTMSKIPWKEILSFSPQDVVKLVVTALIIVVVTKVQVFSDKLSALLIALPFTSLIAMIWMNRERPDEPERIAGHAEGTFWFVLPTLPMFLILPWMLRHGWSFWAALGANCVITVVCFWLTVVILRHFGTNLMP</sequence>
<evidence type="ECO:0000256" key="1">
    <source>
        <dbReference type="SAM" id="Phobius"/>
    </source>
</evidence>